<dbReference type="InterPro" id="IPR036163">
    <property type="entry name" value="HMA_dom_sf"/>
</dbReference>
<evidence type="ECO:0000256" key="6">
    <source>
        <dbReference type="SAM" id="Phobius"/>
    </source>
</evidence>
<feature type="region of interest" description="Disordered" evidence="5">
    <location>
        <begin position="1"/>
        <end position="21"/>
    </location>
</feature>
<dbReference type="Pfam" id="PF01545">
    <property type="entry name" value="Cation_efflux"/>
    <property type="match status" value="1"/>
</dbReference>
<feature type="transmembrane region" description="Helical" evidence="6">
    <location>
        <begin position="129"/>
        <end position="147"/>
    </location>
</feature>
<keyword evidence="3 6" id="KW-1133">Transmembrane helix</keyword>
<proteinExistence type="predicted"/>
<evidence type="ECO:0000256" key="1">
    <source>
        <dbReference type="ARBA" id="ARBA00004141"/>
    </source>
</evidence>
<dbReference type="InterPro" id="IPR058533">
    <property type="entry name" value="Cation_efflux_TM"/>
</dbReference>
<comment type="subcellular location">
    <subcellularLocation>
        <location evidence="1">Membrane</location>
        <topology evidence="1">Multi-pass membrane protein</topology>
    </subcellularLocation>
</comment>
<feature type="transmembrane region" description="Helical" evidence="6">
    <location>
        <begin position="256"/>
        <end position="273"/>
    </location>
</feature>
<keyword evidence="2 6" id="KW-0812">Transmembrane</keyword>
<dbReference type="Gene3D" id="1.20.1510.10">
    <property type="entry name" value="Cation efflux protein transmembrane domain"/>
    <property type="match status" value="1"/>
</dbReference>
<dbReference type="SUPFAM" id="SSF55008">
    <property type="entry name" value="HMA, heavy metal-associated domain"/>
    <property type="match status" value="1"/>
</dbReference>
<reference evidence="8 9" key="1">
    <citation type="submission" date="2024-10" db="EMBL/GenBank/DDBJ databases">
        <authorList>
            <person name="Yibar A."/>
            <person name="Saticioglu I.B."/>
            <person name="Duman M."/>
            <person name="Ajmi N."/>
            <person name="Gurler F."/>
            <person name="Ay H."/>
            <person name="Onuk E."/>
            <person name="Guler S."/>
            <person name="Romalde J.L."/>
        </authorList>
    </citation>
    <scope>NUCLEOTIDE SEQUENCE [LARGE SCALE GENOMIC DNA]</scope>
    <source>
        <strain evidence="8 9">14-MA-B</strain>
    </source>
</reference>
<dbReference type="InterPro" id="IPR027469">
    <property type="entry name" value="Cation_efflux_TMD_sf"/>
</dbReference>
<evidence type="ECO:0000256" key="4">
    <source>
        <dbReference type="ARBA" id="ARBA00023136"/>
    </source>
</evidence>
<accession>A0ABW7J099</accession>
<feature type="transmembrane region" description="Helical" evidence="6">
    <location>
        <begin position="213"/>
        <end position="235"/>
    </location>
</feature>
<evidence type="ECO:0000256" key="2">
    <source>
        <dbReference type="ARBA" id="ARBA00022692"/>
    </source>
</evidence>
<organism evidence="8 9">
    <name type="scientific">Vibrio rumoiensis</name>
    <dbReference type="NCBI Taxonomy" id="76258"/>
    <lineage>
        <taxon>Bacteria</taxon>
        <taxon>Pseudomonadati</taxon>
        <taxon>Pseudomonadota</taxon>
        <taxon>Gammaproteobacteria</taxon>
        <taxon>Vibrionales</taxon>
        <taxon>Vibrionaceae</taxon>
        <taxon>Vibrio</taxon>
    </lineage>
</organism>
<gene>
    <name evidence="8" type="ORF">ACGRQ9_18055</name>
</gene>
<keyword evidence="4 6" id="KW-0472">Membrane</keyword>
<feature type="transmembrane region" description="Helical" evidence="6">
    <location>
        <begin position="279"/>
        <end position="297"/>
    </location>
</feature>
<evidence type="ECO:0000259" key="7">
    <source>
        <dbReference type="Pfam" id="PF01545"/>
    </source>
</evidence>
<evidence type="ECO:0000256" key="3">
    <source>
        <dbReference type="ARBA" id="ARBA00022989"/>
    </source>
</evidence>
<dbReference type="Proteomes" id="UP001607151">
    <property type="component" value="Unassembled WGS sequence"/>
</dbReference>
<name>A0ABW7J099_9VIBR</name>
<sequence length="302" mass="32685">MTNQCCGGCQSKSPSEQESYTPNLADMNLNISHISEFTVPKMDCPAEESMIRIALEPIQPTVILDFDTPNRNLTVYHSENLQEVESRLSSVGLGARLNDTRPISEDELNKASLSDSEVDASESLVLKKLLAINAVMFFVEIIVGWWAQSTGLIADSLDMFADAAVYGVALYAVGHSIRMKVRAAHFAGWLQLILAFGALFEVGRRFLYGSEPVSMLMIGFGVVALIANTTCLLLIAKKKDSGAHMKASWIFSANDVIANLGVILAGALVALTGSRYPDLVIGLLVGLLVLNGARKILKLKHS</sequence>
<feature type="transmembrane region" description="Helical" evidence="6">
    <location>
        <begin position="159"/>
        <end position="177"/>
    </location>
</feature>
<dbReference type="RefSeq" id="WP_161687959.1">
    <property type="nucleotide sequence ID" value="NZ_JBIHSN010000004.1"/>
</dbReference>
<evidence type="ECO:0000313" key="9">
    <source>
        <dbReference type="Proteomes" id="UP001607151"/>
    </source>
</evidence>
<feature type="domain" description="Cation efflux protein transmembrane" evidence="7">
    <location>
        <begin position="130"/>
        <end position="298"/>
    </location>
</feature>
<evidence type="ECO:0000256" key="5">
    <source>
        <dbReference type="SAM" id="MobiDB-lite"/>
    </source>
</evidence>
<dbReference type="EMBL" id="JBIHSN010000004">
    <property type="protein sequence ID" value="MFH0267349.1"/>
    <property type="molecule type" value="Genomic_DNA"/>
</dbReference>
<dbReference type="SUPFAM" id="SSF161111">
    <property type="entry name" value="Cation efflux protein transmembrane domain-like"/>
    <property type="match status" value="1"/>
</dbReference>
<feature type="transmembrane region" description="Helical" evidence="6">
    <location>
        <begin position="189"/>
        <end position="207"/>
    </location>
</feature>
<evidence type="ECO:0000313" key="8">
    <source>
        <dbReference type="EMBL" id="MFH0267349.1"/>
    </source>
</evidence>
<comment type="caution">
    <text evidence="8">The sequence shown here is derived from an EMBL/GenBank/DDBJ whole genome shotgun (WGS) entry which is preliminary data.</text>
</comment>
<keyword evidence="9" id="KW-1185">Reference proteome</keyword>
<protein>
    <submittedName>
        <fullName evidence="8">Cation transporter</fullName>
    </submittedName>
</protein>